<sequence>MYCNPFGTALLTSSLFGCR</sequence>
<dbReference type="AlphaFoldDB" id="A0A7J8T1X6"/>
<evidence type="ECO:0000313" key="2">
    <source>
        <dbReference type="Proteomes" id="UP000593561"/>
    </source>
</evidence>
<feature type="non-terminal residue" evidence="1">
    <location>
        <position position="19"/>
    </location>
</feature>
<accession>A0A7J8T1X6</accession>
<organism evidence="1 2">
    <name type="scientific">Gossypium davidsonii</name>
    <name type="common">Davidson's cotton</name>
    <name type="synonym">Gossypium klotzschianum subsp. davidsonii</name>
    <dbReference type="NCBI Taxonomy" id="34287"/>
    <lineage>
        <taxon>Eukaryota</taxon>
        <taxon>Viridiplantae</taxon>
        <taxon>Streptophyta</taxon>
        <taxon>Embryophyta</taxon>
        <taxon>Tracheophyta</taxon>
        <taxon>Spermatophyta</taxon>
        <taxon>Magnoliopsida</taxon>
        <taxon>eudicotyledons</taxon>
        <taxon>Gunneridae</taxon>
        <taxon>Pentapetalae</taxon>
        <taxon>rosids</taxon>
        <taxon>malvids</taxon>
        <taxon>Malvales</taxon>
        <taxon>Malvaceae</taxon>
        <taxon>Malvoideae</taxon>
        <taxon>Gossypium</taxon>
    </lineage>
</organism>
<reference evidence="1 2" key="1">
    <citation type="journal article" date="2019" name="Genome Biol. Evol.">
        <title>Insights into the evolution of the New World diploid cottons (Gossypium, subgenus Houzingenia) based on genome sequencing.</title>
        <authorList>
            <person name="Grover C.E."/>
            <person name="Arick M.A. 2nd"/>
            <person name="Thrash A."/>
            <person name="Conover J.L."/>
            <person name="Sanders W.S."/>
            <person name="Peterson D.G."/>
            <person name="Frelichowski J.E."/>
            <person name="Scheffler J.A."/>
            <person name="Scheffler B.E."/>
            <person name="Wendel J.F."/>
        </authorList>
    </citation>
    <scope>NUCLEOTIDE SEQUENCE [LARGE SCALE GENOMIC DNA]</scope>
    <source>
        <strain evidence="1">27</strain>
        <tissue evidence="1">Leaf</tissue>
    </source>
</reference>
<dbReference type="EMBL" id="JABFAC010000013">
    <property type="protein sequence ID" value="MBA0632030.1"/>
    <property type="molecule type" value="Genomic_DNA"/>
</dbReference>
<proteinExistence type="predicted"/>
<name>A0A7J8T1X6_GOSDV</name>
<comment type="caution">
    <text evidence="1">The sequence shown here is derived from an EMBL/GenBank/DDBJ whole genome shotgun (WGS) entry which is preliminary data.</text>
</comment>
<protein>
    <submittedName>
        <fullName evidence="1">Uncharacterized protein</fullName>
    </submittedName>
</protein>
<evidence type="ECO:0000313" key="1">
    <source>
        <dbReference type="EMBL" id="MBA0632030.1"/>
    </source>
</evidence>
<dbReference type="Proteomes" id="UP000593561">
    <property type="component" value="Unassembled WGS sequence"/>
</dbReference>
<keyword evidence="2" id="KW-1185">Reference proteome</keyword>
<gene>
    <name evidence="1" type="ORF">Godav_000847</name>
</gene>